<reference evidence="2" key="1">
    <citation type="submission" date="2021-01" db="EMBL/GenBank/DDBJ databases">
        <authorList>
            <person name="Corre E."/>
            <person name="Pelletier E."/>
            <person name="Niang G."/>
            <person name="Scheremetjew M."/>
            <person name="Finn R."/>
            <person name="Kale V."/>
            <person name="Holt S."/>
            <person name="Cochrane G."/>
            <person name="Meng A."/>
            <person name="Brown T."/>
            <person name="Cohen L."/>
        </authorList>
    </citation>
    <scope>NUCLEOTIDE SEQUENCE</scope>
    <source>
        <strain evidence="2">10249 10 AB</strain>
    </source>
</reference>
<dbReference type="AlphaFoldDB" id="A0A7S4AMD4"/>
<sequence length="342" mass="38620">MTMTTDACMAEEMTYEAQIRVTRNKEKKKIASSREYGGDSSHIIYKSGIPTLRASAHRVKARAKNRKHNPKPLDRNGSETGTTWIPEEVQEERVFSYDTDQCDIKGAVINLLRDCDPEVVGYFETTTQPIDQESSSSASEEPALRLEDFRVPVSSVWRTVNGGSCEAAQKYLSDRVAMNANFLEIFDTFVTEVVLPHLKGRLVACGALEDDSIPCSFYYQRPPTLRLQPGPGWAKVRPHNDVEYGHQNGELNMWLPLTDRTLTGVDLWSETSCKKGDYHPIVANIGEVISWHGSSRKHYVNPNATVNTRVSLDFRIGVEGYYDPLWEMQGTTDDHTRKKVDI</sequence>
<proteinExistence type="predicted"/>
<evidence type="ECO:0000313" key="2">
    <source>
        <dbReference type="EMBL" id="CAE0720801.1"/>
    </source>
</evidence>
<feature type="region of interest" description="Disordered" evidence="1">
    <location>
        <begin position="62"/>
        <end position="83"/>
    </location>
</feature>
<evidence type="ECO:0000256" key="1">
    <source>
        <dbReference type="SAM" id="MobiDB-lite"/>
    </source>
</evidence>
<accession>A0A7S4AMD4</accession>
<name>A0A7S4AMD4_9STRA</name>
<organism evidence="2">
    <name type="scientific">Pseudo-nitzschia australis</name>
    <dbReference type="NCBI Taxonomy" id="44445"/>
    <lineage>
        <taxon>Eukaryota</taxon>
        <taxon>Sar</taxon>
        <taxon>Stramenopiles</taxon>
        <taxon>Ochrophyta</taxon>
        <taxon>Bacillariophyta</taxon>
        <taxon>Bacillariophyceae</taxon>
        <taxon>Bacillariophycidae</taxon>
        <taxon>Bacillariales</taxon>
        <taxon>Bacillariaceae</taxon>
        <taxon>Pseudo-nitzschia</taxon>
    </lineage>
</organism>
<gene>
    <name evidence="2" type="ORF">PAUS00366_LOCUS13555</name>
</gene>
<dbReference type="EMBL" id="HBIX01019044">
    <property type="protein sequence ID" value="CAE0720801.1"/>
    <property type="molecule type" value="Transcribed_RNA"/>
</dbReference>
<protein>
    <submittedName>
        <fullName evidence="2">Uncharacterized protein</fullName>
    </submittedName>
</protein>